<accession>A0A9Q0YRV3</accession>
<proteinExistence type="inferred from homology"/>
<dbReference type="Proteomes" id="UP001152320">
    <property type="component" value="Chromosome 17"/>
</dbReference>
<evidence type="ECO:0000313" key="11">
    <source>
        <dbReference type="Proteomes" id="UP001152320"/>
    </source>
</evidence>
<dbReference type="InterPro" id="IPR023828">
    <property type="entry name" value="Peptidase_S8_Ser-AS"/>
</dbReference>
<feature type="domain" description="Peptidase S8/S53" evidence="9">
    <location>
        <begin position="130"/>
        <end position="361"/>
    </location>
</feature>
<dbReference type="InterPro" id="IPR000209">
    <property type="entry name" value="Peptidase_S8/S53_dom"/>
</dbReference>
<dbReference type="GO" id="GO:0006508">
    <property type="term" value="P:proteolysis"/>
    <property type="evidence" value="ECO:0007669"/>
    <property type="project" value="UniProtKB-KW"/>
</dbReference>
<evidence type="ECO:0000256" key="8">
    <source>
        <dbReference type="SAM" id="SignalP"/>
    </source>
</evidence>
<evidence type="ECO:0000256" key="5">
    <source>
        <dbReference type="PIRSR" id="PIRSR615500-1"/>
    </source>
</evidence>
<feature type="chain" id="PRO_5040394641" evidence="8">
    <location>
        <begin position="20"/>
        <end position="379"/>
    </location>
</feature>
<evidence type="ECO:0000256" key="2">
    <source>
        <dbReference type="ARBA" id="ARBA00022670"/>
    </source>
</evidence>
<dbReference type="Pfam" id="PF00082">
    <property type="entry name" value="Peptidase_S8"/>
    <property type="match status" value="1"/>
</dbReference>
<dbReference type="Gene3D" id="3.40.50.200">
    <property type="entry name" value="Peptidase S8/S53 domain"/>
    <property type="match status" value="1"/>
</dbReference>
<dbReference type="FunFam" id="3.40.50.200:FF:000014">
    <property type="entry name" value="Proteinase K"/>
    <property type="match status" value="1"/>
</dbReference>
<evidence type="ECO:0000259" key="9">
    <source>
        <dbReference type="Pfam" id="PF00082"/>
    </source>
</evidence>
<dbReference type="CDD" id="cd04077">
    <property type="entry name" value="Peptidases_S8_PCSK9_ProteinaseK_like"/>
    <property type="match status" value="1"/>
</dbReference>
<dbReference type="PROSITE" id="PS00137">
    <property type="entry name" value="SUBTILASE_HIS"/>
    <property type="match status" value="1"/>
</dbReference>
<feature type="signal peptide" evidence="8">
    <location>
        <begin position="1"/>
        <end position="19"/>
    </location>
</feature>
<keyword evidence="4 6" id="KW-0720">Serine protease</keyword>
<dbReference type="PANTHER" id="PTHR43806:SF58">
    <property type="entry name" value="ALKALINE PROTEASE 1-RELATED"/>
    <property type="match status" value="1"/>
</dbReference>
<dbReference type="GO" id="GO:0004252">
    <property type="term" value="F:serine-type endopeptidase activity"/>
    <property type="evidence" value="ECO:0007669"/>
    <property type="project" value="UniProtKB-UniRule"/>
</dbReference>
<keyword evidence="3 6" id="KW-0378">Hydrolase</keyword>
<dbReference type="SUPFAM" id="SSF54897">
    <property type="entry name" value="Protease propeptides/inhibitors"/>
    <property type="match status" value="1"/>
</dbReference>
<reference evidence="10" key="1">
    <citation type="submission" date="2021-10" db="EMBL/GenBank/DDBJ databases">
        <title>Tropical sea cucumber genome reveals ecological adaptation and Cuvierian tubules defense mechanism.</title>
        <authorList>
            <person name="Chen T."/>
        </authorList>
    </citation>
    <scope>NUCLEOTIDE SEQUENCE</scope>
    <source>
        <strain evidence="10">Nanhai2018</strain>
        <tissue evidence="10">Muscle</tissue>
    </source>
</reference>
<dbReference type="SUPFAM" id="SSF52743">
    <property type="entry name" value="Subtilisin-like"/>
    <property type="match status" value="1"/>
</dbReference>
<organism evidence="10 11">
    <name type="scientific">Holothuria leucospilota</name>
    <name type="common">Black long sea cucumber</name>
    <name type="synonym">Mertensiothuria leucospilota</name>
    <dbReference type="NCBI Taxonomy" id="206669"/>
    <lineage>
        <taxon>Eukaryota</taxon>
        <taxon>Metazoa</taxon>
        <taxon>Echinodermata</taxon>
        <taxon>Eleutherozoa</taxon>
        <taxon>Echinozoa</taxon>
        <taxon>Holothuroidea</taxon>
        <taxon>Aspidochirotacea</taxon>
        <taxon>Aspidochirotida</taxon>
        <taxon>Holothuriidae</taxon>
        <taxon>Holothuria</taxon>
    </lineage>
</organism>
<gene>
    <name evidence="10" type="ORF">HOLleu_34137</name>
</gene>
<dbReference type="PROSITE" id="PS00136">
    <property type="entry name" value="SUBTILASE_ASP"/>
    <property type="match status" value="1"/>
</dbReference>
<evidence type="ECO:0000256" key="7">
    <source>
        <dbReference type="RuleBase" id="RU003355"/>
    </source>
</evidence>
<feature type="active site" description="Charge relay system" evidence="5 6">
    <location>
        <position position="325"/>
    </location>
</feature>
<dbReference type="InterPro" id="IPR037045">
    <property type="entry name" value="S8pro/Inhibitor_I9_sf"/>
</dbReference>
<dbReference type="PRINTS" id="PR00723">
    <property type="entry name" value="SUBTILISIN"/>
</dbReference>
<evidence type="ECO:0000256" key="4">
    <source>
        <dbReference type="ARBA" id="ARBA00022825"/>
    </source>
</evidence>
<dbReference type="EMBL" id="JAIZAY010000017">
    <property type="protein sequence ID" value="KAJ8026325.1"/>
    <property type="molecule type" value="Genomic_DNA"/>
</dbReference>
<keyword evidence="11" id="KW-1185">Reference proteome</keyword>
<comment type="similarity">
    <text evidence="1 6 7">Belongs to the peptidase S8 family.</text>
</comment>
<comment type="caution">
    <text evidence="10">The sequence shown here is derived from an EMBL/GenBank/DDBJ whole genome shotgun (WGS) entry which is preliminary data.</text>
</comment>
<sequence>MRNSLLCCVFTTLVVTSSAIAPFYRNEEPVKNSYIIVLKDDFDPDDIVNTVSARAQVSAMNFQRKFTFRRILNGFTAELTEDLLPFIRSLDAVKYVEENGVAREDETWGLDRIDQRYLPLDDEYKPIGDGAGVNVYVLDTGIRTTHEEFEDRASFVFDAMEYAIGDDSDCRGHGTHCAGTIAGKVYGVAKKARVNAVRVLGCQGSGTWAAIINGMEWVAQNGIRPAIASMSLGGGVTRAVNEGVAGMFNAGILSTVSAGNNDFDSCQKSPASTPEAITVGASQSDDIRAYFSNYGACVDIFAPGRSITAAYYRADDDYAILSGTSMSTPHVAGVAAIHLGLNPELTPAELRDIILNSATRDPIKDVKSSPGLFLYVPRS</sequence>
<feature type="active site" description="Charge relay system" evidence="5 6">
    <location>
        <position position="173"/>
    </location>
</feature>
<dbReference type="PROSITE" id="PS00138">
    <property type="entry name" value="SUBTILASE_SER"/>
    <property type="match status" value="1"/>
</dbReference>
<dbReference type="InterPro" id="IPR036852">
    <property type="entry name" value="Peptidase_S8/S53_dom_sf"/>
</dbReference>
<dbReference type="InterPro" id="IPR023827">
    <property type="entry name" value="Peptidase_S8_Asp-AS"/>
</dbReference>
<dbReference type="OrthoDB" id="206201at2759"/>
<dbReference type="InterPro" id="IPR050131">
    <property type="entry name" value="Peptidase_S8_subtilisin-like"/>
</dbReference>
<dbReference type="InterPro" id="IPR022398">
    <property type="entry name" value="Peptidase_S8_His-AS"/>
</dbReference>
<dbReference type="Gene3D" id="3.30.70.80">
    <property type="entry name" value="Peptidase S8 propeptide/proteinase inhibitor I9"/>
    <property type="match status" value="1"/>
</dbReference>
<evidence type="ECO:0000256" key="3">
    <source>
        <dbReference type="ARBA" id="ARBA00022801"/>
    </source>
</evidence>
<evidence type="ECO:0000256" key="6">
    <source>
        <dbReference type="PROSITE-ProRule" id="PRU01240"/>
    </source>
</evidence>
<dbReference type="PANTHER" id="PTHR43806">
    <property type="entry name" value="PEPTIDASE S8"/>
    <property type="match status" value="1"/>
</dbReference>
<keyword evidence="2 6" id="KW-0645">Protease</keyword>
<evidence type="ECO:0000313" key="10">
    <source>
        <dbReference type="EMBL" id="KAJ8026325.1"/>
    </source>
</evidence>
<name>A0A9Q0YRV3_HOLLE</name>
<feature type="active site" description="Charge relay system" evidence="5 6">
    <location>
        <position position="139"/>
    </location>
</feature>
<protein>
    <submittedName>
        <fullName evidence="10">Cuticle-degrading protease</fullName>
    </submittedName>
</protein>
<evidence type="ECO:0000256" key="1">
    <source>
        <dbReference type="ARBA" id="ARBA00011073"/>
    </source>
</evidence>
<dbReference type="GO" id="GO:0005615">
    <property type="term" value="C:extracellular space"/>
    <property type="evidence" value="ECO:0007669"/>
    <property type="project" value="TreeGrafter"/>
</dbReference>
<dbReference type="AlphaFoldDB" id="A0A9Q0YRV3"/>
<keyword evidence="8" id="KW-0732">Signal</keyword>
<dbReference type="InterPro" id="IPR034193">
    <property type="entry name" value="PCSK9_ProteinaseK-like"/>
</dbReference>
<dbReference type="PROSITE" id="PS51892">
    <property type="entry name" value="SUBTILASE"/>
    <property type="match status" value="1"/>
</dbReference>
<dbReference type="InterPro" id="IPR015500">
    <property type="entry name" value="Peptidase_S8_subtilisin-rel"/>
</dbReference>